<dbReference type="Proteomes" id="UP001595816">
    <property type="component" value="Unassembled WGS sequence"/>
</dbReference>
<proteinExistence type="predicted"/>
<gene>
    <name evidence="3" type="ORF">ACFOZ4_12985</name>
</gene>
<feature type="transmembrane region" description="Helical" evidence="2">
    <location>
        <begin position="181"/>
        <end position="203"/>
    </location>
</feature>
<feature type="region of interest" description="Disordered" evidence="1">
    <location>
        <begin position="287"/>
        <end position="324"/>
    </location>
</feature>
<protein>
    <recommendedName>
        <fullName evidence="5">Integral membrane protein</fullName>
    </recommendedName>
</protein>
<feature type="transmembrane region" description="Helical" evidence="2">
    <location>
        <begin position="245"/>
        <end position="267"/>
    </location>
</feature>
<evidence type="ECO:0008006" key="5">
    <source>
        <dbReference type="Google" id="ProtNLM"/>
    </source>
</evidence>
<reference evidence="4" key="1">
    <citation type="journal article" date="2019" name="Int. J. Syst. Evol. Microbiol.">
        <title>The Global Catalogue of Microorganisms (GCM) 10K type strain sequencing project: providing services to taxonomists for standard genome sequencing and annotation.</title>
        <authorList>
            <consortium name="The Broad Institute Genomics Platform"/>
            <consortium name="The Broad Institute Genome Sequencing Center for Infectious Disease"/>
            <person name="Wu L."/>
            <person name="Ma J."/>
        </authorList>
    </citation>
    <scope>NUCLEOTIDE SEQUENCE [LARGE SCALE GENOMIC DNA]</scope>
    <source>
        <strain evidence="4">CGMCC 4.7289</strain>
    </source>
</reference>
<evidence type="ECO:0000256" key="2">
    <source>
        <dbReference type="SAM" id="Phobius"/>
    </source>
</evidence>
<keyword evidence="4" id="KW-1185">Reference proteome</keyword>
<feature type="transmembrane region" description="Helical" evidence="2">
    <location>
        <begin position="12"/>
        <end position="32"/>
    </location>
</feature>
<feature type="transmembrane region" description="Helical" evidence="2">
    <location>
        <begin position="144"/>
        <end position="169"/>
    </location>
</feature>
<organism evidence="3 4">
    <name type="scientific">Hamadaea flava</name>
    <dbReference type="NCBI Taxonomy" id="1742688"/>
    <lineage>
        <taxon>Bacteria</taxon>
        <taxon>Bacillati</taxon>
        <taxon>Actinomycetota</taxon>
        <taxon>Actinomycetes</taxon>
        <taxon>Micromonosporales</taxon>
        <taxon>Micromonosporaceae</taxon>
        <taxon>Hamadaea</taxon>
    </lineage>
</organism>
<sequence>MPDRSAAPRLPDAHVFAVVQLAISLALVVVAAAGSGFHDDDDPWLASCLVVTQLLPLALSAGVLLARSPKARPIVVISVVYSMLVSSFILLATAEYAMLLVYAGWWISILARMPSPGPKSRIEVMHGQQPSAVPQPEPGVPPQIWVVIALEVFLLCVSGFFSVVVYQAITHGNSGLSGADFLVTLAITGVPFLLADLSALAAAASLPATRRWGRAFLLSVTWLRLAFICTAVIEAIIAASDADTHAPVALCIAVFPVALLAGEVWLVSTPRLRTYLSADWLIPAGPNRVGPSGTQAPASRPVPPEGLRPSSPRPPAPPQTPGLH</sequence>
<keyword evidence="2" id="KW-0812">Transmembrane</keyword>
<name>A0ABV8LLR7_9ACTN</name>
<evidence type="ECO:0000313" key="4">
    <source>
        <dbReference type="Proteomes" id="UP001595816"/>
    </source>
</evidence>
<evidence type="ECO:0000313" key="3">
    <source>
        <dbReference type="EMBL" id="MFC4131518.1"/>
    </source>
</evidence>
<feature type="transmembrane region" description="Helical" evidence="2">
    <location>
        <begin position="215"/>
        <end position="239"/>
    </location>
</feature>
<keyword evidence="2" id="KW-1133">Transmembrane helix</keyword>
<accession>A0ABV8LLR7</accession>
<dbReference type="EMBL" id="JBHSAY010000006">
    <property type="protein sequence ID" value="MFC4131518.1"/>
    <property type="molecule type" value="Genomic_DNA"/>
</dbReference>
<keyword evidence="2" id="KW-0472">Membrane</keyword>
<dbReference type="RefSeq" id="WP_253755118.1">
    <property type="nucleotide sequence ID" value="NZ_JAMZDZ010000001.1"/>
</dbReference>
<feature type="transmembrane region" description="Helical" evidence="2">
    <location>
        <begin position="44"/>
        <end position="66"/>
    </location>
</feature>
<evidence type="ECO:0000256" key="1">
    <source>
        <dbReference type="SAM" id="MobiDB-lite"/>
    </source>
</evidence>
<comment type="caution">
    <text evidence="3">The sequence shown here is derived from an EMBL/GenBank/DDBJ whole genome shotgun (WGS) entry which is preliminary data.</text>
</comment>
<feature type="compositionally biased region" description="Pro residues" evidence="1">
    <location>
        <begin position="300"/>
        <end position="324"/>
    </location>
</feature>